<dbReference type="AlphaFoldDB" id="T1EZQ6"/>
<dbReference type="Pfam" id="PF03357">
    <property type="entry name" value="Snf7"/>
    <property type="match status" value="1"/>
</dbReference>
<dbReference type="EMBL" id="KB095905">
    <property type="protein sequence ID" value="ESO09913.1"/>
    <property type="molecule type" value="Genomic_DNA"/>
</dbReference>
<proteinExistence type="inferred from homology"/>
<accession>T1EZQ6</accession>
<dbReference type="GO" id="GO:0000815">
    <property type="term" value="C:ESCRT III complex"/>
    <property type="evidence" value="ECO:0000318"/>
    <property type="project" value="GO_Central"/>
</dbReference>
<dbReference type="GO" id="GO:0015031">
    <property type="term" value="P:protein transport"/>
    <property type="evidence" value="ECO:0000318"/>
    <property type="project" value="GO_Central"/>
</dbReference>
<keyword evidence="6" id="KW-1185">Reference proteome</keyword>
<gene>
    <name evidence="5" type="primary">20202056</name>
    <name evidence="4" type="ORF">HELRODRAFT_167737</name>
</gene>
<dbReference type="eggNOG" id="KOG3231">
    <property type="taxonomic scope" value="Eukaryota"/>
</dbReference>
<dbReference type="KEGG" id="hro:HELRODRAFT_167737"/>
<name>T1EZQ6_HELRO</name>
<dbReference type="GeneID" id="20202056"/>
<dbReference type="OrthoDB" id="5594417at2759"/>
<reference evidence="5" key="3">
    <citation type="submission" date="2015-06" db="UniProtKB">
        <authorList>
            <consortium name="EnsemblMetazoa"/>
        </authorList>
    </citation>
    <scope>IDENTIFICATION</scope>
</reference>
<reference evidence="6" key="1">
    <citation type="submission" date="2012-12" db="EMBL/GenBank/DDBJ databases">
        <authorList>
            <person name="Hellsten U."/>
            <person name="Grimwood J."/>
            <person name="Chapman J.A."/>
            <person name="Shapiro H."/>
            <person name="Aerts A."/>
            <person name="Otillar R.P."/>
            <person name="Terry A.Y."/>
            <person name="Boore J.L."/>
            <person name="Simakov O."/>
            <person name="Marletaz F."/>
            <person name="Cho S.-J."/>
            <person name="Edsinger-Gonzales E."/>
            <person name="Havlak P."/>
            <person name="Kuo D.-H."/>
            <person name="Larsson T."/>
            <person name="Lv J."/>
            <person name="Arendt D."/>
            <person name="Savage R."/>
            <person name="Osoegawa K."/>
            <person name="de Jong P."/>
            <person name="Lindberg D.R."/>
            <person name="Seaver E.C."/>
            <person name="Weisblat D.A."/>
            <person name="Putnam N.H."/>
            <person name="Grigoriev I.V."/>
            <person name="Rokhsar D.S."/>
        </authorList>
    </citation>
    <scope>NUCLEOTIDE SEQUENCE</scope>
</reference>
<dbReference type="Proteomes" id="UP000015101">
    <property type="component" value="Unassembled WGS sequence"/>
</dbReference>
<dbReference type="GO" id="GO:0005771">
    <property type="term" value="C:multivesicular body"/>
    <property type="evidence" value="ECO:0000318"/>
    <property type="project" value="GO_Central"/>
</dbReference>
<dbReference type="RefSeq" id="XP_009011727.1">
    <property type="nucleotide sequence ID" value="XM_009013479.1"/>
</dbReference>
<evidence type="ECO:0000313" key="5">
    <source>
        <dbReference type="EnsemblMetazoa" id="HelroP167737"/>
    </source>
</evidence>
<reference evidence="4 6" key="2">
    <citation type="journal article" date="2013" name="Nature">
        <title>Insights into bilaterian evolution from three spiralian genomes.</title>
        <authorList>
            <person name="Simakov O."/>
            <person name="Marletaz F."/>
            <person name="Cho S.J."/>
            <person name="Edsinger-Gonzales E."/>
            <person name="Havlak P."/>
            <person name="Hellsten U."/>
            <person name="Kuo D.H."/>
            <person name="Larsson T."/>
            <person name="Lv J."/>
            <person name="Arendt D."/>
            <person name="Savage R."/>
            <person name="Osoegawa K."/>
            <person name="de Jong P."/>
            <person name="Grimwood J."/>
            <person name="Chapman J.A."/>
            <person name="Shapiro H."/>
            <person name="Aerts A."/>
            <person name="Otillar R.P."/>
            <person name="Terry A.Y."/>
            <person name="Boore J.L."/>
            <person name="Grigoriev I.V."/>
            <person name="Lindberg D.R."/>
            <person name="Seaver E.C."/>
            <person name="Weisblat D.A."/>
            <person name="Putnam N.H."/>
            <person name="Rokhsar D.S."/>
        </authorList>
    </citation>
    <scope>NUCLEOTIDE SEQUENCE</scope>
</reference>
<dbReference type="EMBL" id="AMQM01002837">
    <property type="status" value="NOT_ANNOTATED_CDS"/>
    <property type="molecule type" value="Genomic_DNA"/>
</dbReference>
<keyword evidence="2" id="KW-0175">Coiled coil</keyword>
<evidence type="ECO:0000256" key="1">
    <source>
        <dbReference type="ARBA" id="ARBA00006190"/>
    </source>
</evidence>
<dbReference type="GO" id="GO:0032509">
    <property type="term" value="P:endosome transport via multivesicular body sorting pathway"/>
    <property type="evidence" value="ECO:0000318"/>
    <property type="project" value="GO_Central"/>
</dbReference>
<dbReference type="OMA" id="MEMSEEM"/>
<feature type="coiled-coil region" evidence="2">
    <location>
        <begin position="30"/>
        <end position="64"/>
    </location>
</feature>
<dbReference type="PANTHER" id="PTHR10476">
    <property type="entry name" value="CHARGED MULTIVESICULAR BODY PROTEIN"/>
    <property type="match status" value="1"/>
</dbReference>
<dbReference type="Gene3D" id="6.10.140.1230">
    <property type="match status" value="1"/>
</dbReference>
<dbReference type="GO" id="GO:0045324">
    <property type="term" value="P:late endosome to vacuole transport"/>
    <property type="evidence" value="ECO:0000318"/>
    <property type="project" value="GO_Central"/>
</dbReference>
<dbReference type="EnsemblMetazoa" id="HelroT167737">
    <property type="protein sequence ID" value="HelroP167737"/>
    <property type="gene ID" value="HelroG167737"/>
</dbReference>
<dbReference type="InParanoid" id="T1EZQ6"/>
<dbReference type="InterPro" id="IPR005024">
    <property type="entry name" value="Snf7_fam"/>
</dbReference>
<dbReference type="FunCoup" id="T1EZQ6">
    <property type="interactions" value="308"/>
</dbReference>
<dbReference type="HOGENOM" id="CLU_069208_1_2_1"/>
<feature type="compositionally biased region" description="Polar residues" evidence="3">
    <location>
        <begin position="196"/>
        <end position="209"/>
    </location>
</feature>
<protein>
    <submittedName>
        <fullName evidence="4 5">Uncharacterized protein</fullName>
    </submittedName>
</protein>
<dbReference type="STRING" id="6412.T1EZQ6"/>
<feature type="region of interest" description="Disordered" evidence="3">
    <location>
        <begin position="190"/>
        <end position="221"/>
    </location>
</feature>
<organism evidence="5 6">
    <name type="scientific">Helobdella robusta</name>
    <name type="common">Californian leech</name>
    <dbReference type="NCBI Taxonomy" id="6412"/>
    <lineage>
        <taxon>Eukaryota</taxon>
        <taxon>Metazoa</taxon>
        <taxon>Spiralia</taxon>
        <taxon>Lophotrochozoa</taxon>
        <taxon>Annelida</taxon>
        <taxon>Clitellata</taxon>
        <taxon>Hirudinea</taxon>
        <taxon>Rhynchobdellida</taxon>
        <taxon>Glossiphoniidae</taxon>
        <taxon>Helobdella</taxon>
    </lineage>
</organism>
<evidence type="ECO:0000256" key="3">
    <source>
        <dbReference type="SAM" id="MobiDB-lite"/>
    </source>
</evidence>
<sequence length="221" mass="25013">MVIKDLCLPIRLKCDSHCGCEQLRKNDRDIKKSTREVERNRTDLEKLEKNIENDIKQAAKKGNKEVLKVLAKQLVKVRKQKANTYTAASRFQAVSVQGKLIHSQNEMTNAISTSAKTLSEFNKVMDPMKTIEIMKEFEKQNAKMNLTEEMISDSLDDIMNDSNDEEEENTVVNQILDEIGIEISAKLIDAPKAPNNLHTGPKQRNLSTDSLDKQLANLKAS</sequence>
<evidence type="ECO:0000313" key="4">
    <source>
        <dbReference type="EMBL" id="ESO09913.1"/>
    </source>
</evidence>
<dbReference type="CTD" id="20202056"/>
<evidence type="ECO:0000256" key="2">
    <source>
        <dbReference type="SAM" id="Coils"/>
    </source>
</evidence>
<evidence type="ECO:0000313" key="6">
    <source>
        <dbReference type="Proteomes" id="UP000015101"/>
    </source>
</evidence>
<comment type="similarity">
    <text evidence="1">Belongs to the SNF7 family.</text>
</comment>